<organism evidence="2 3">
    <name type="scientific">Colletotrichum musicola</name>
    <dbReference type="NCBI Taxonomy" id="2175873"/>
    <lineage>
        <taxon>Eukaryota</taxon>
        <taxon>Fungi</taxon>
        <taxon>Dikarya</taxon>
        <taxon>Ascomycota</taxon>
        <taxon>Pezizomycotina</taxon>
        <taxon>Sordariomycetes</taxon>
        <taxon>Hypocreomycetidae</taxon>
        <taxon>Glomerellales</taxon>
        <taxon>Glomerellaceae</taxon>
        <taxon>Colletotrichum</taxon>
        <taxon>Colletotrichum orchidearum species complex</taxon>
    </lineage>
</organism>
<feature type="compositionally biased region" description="Pro residues" evidence="1">
    <location>
        <begin position="141"/>
        <end position="153"/>
    </location>
</feature>
<evidence type="ECO:0000256" key="1">
    <source>
        <dbReference type="SAM" id="MobiDB-lite"/>
    </source>
</evidence>
<accession>A0A8H6JKP3</accession>
<evidence type="ECO:0000313" key="2">
    <source>
        <dbReference type="EMBL" id="KAF6815004.1"/>
    </source>
</evidence>
<feature type="region of interest" description="Disordered" evidence="1">
    <location>
        <begin position="123"/>
        <end position="155"/>
    </location>
</feature>
<gene>
    <name evidence="2" type="ORF">CMUS01_12538</name>
</gene>
<comment type="caution">
    <text evidence="2">The sequence shown here is derived from an EMBL/GenBank/DDBJ whole genome shotgun (WGS) entry which is preliminary data.</text>
</comment>
<dbReference type="Proteomes" id="UP000639643">
    <property type="component" value="Unassembled WGS sequence"/>
</dbReference>
<evidence type="ECO:0000313" key="3">
    <source>
        <dbReference type="Proteomes" id="UP000639643"/>
    </source>
</evidence>
<keyword evidence="3" id="KW-1185">Reference proteome</keyword>
<feature type="region of interest" description="Disordered" evidence="1">
    <location>
        <begin position="46"/>
        <end position="67"/>
    </location>
</feature>
<proteinExistence type="predicted"/>
<protein>
    <submittedName>
        <fullName evidence="2">Uncharacterized protein</fullName>
    </submittedName>
</protein>
<sequence>MYLGKYRGPPTFPHLPASPTITCALIGRSPAEIYSRRRHSALSMTIRPPNTSAGRGAEQVPVTASPGALSRVPHDYPARWCRFVLARRGSKGLPVARKVPSVRVIRQNWQSFLGFWHWRHRESSSRGGSQKPSSAGTTEVPPSPNDPPPPPYCTPMVHHLKELAP</sequence>
<name>A0A8H6JKP3_9PEZI</name>
<feature type="compositionally biased region" description="Low complexity" evidence="1">
    <location>
        <begin position="125"/>
        <end position="134"/>
    </location>
</feature>
<dbReference type="EMBL" id="WIGM01000713">
    <property type="protein sequence ID" value="KAF6815004.1"/>
    <property type="molecule type" value="Genomic_DNA"/>
</dbReference>
<dbReference type="AlphaFoldDB" id="A0A8H6JKP3"/>
<reference evidence="2" key="1">
    <citation type="journal article" date="2020" name="Phytopathology">
        <title>Genome Sequence Resources of Colletotrichum truncatum, C. plurivorum, C. musicola, and C. sojae: Four Species Pathogenic to Soybean (Glycine max).</title>
        <authorList>
            <person name="Rogerio F."/>
            <person name="Boufleur T.R."/>
            <person name="Ciampi-Guillardi M."/>
            <person name="Sukno S.A."/>
            <person name="Thon M.R."/>
            <person name="Massola Junior N.S."/>
            <person name="Baroncelli R."/>
        </authorList>
    </citation>
    <scope>NUCLEOTIDE SEQUENCE</scope>
    <source>
        <strain evidence="2">LFN0074</strain>
    </source>
</reference>